<dbReference type="InterPro" id="IPR011009">
    <property type="entry name" value="Kinase-like_dom_sf"/>
</dbReference>
<evidence type="ECO:0000313" key="2">
    <source>
        <dbReference type="EMBL" id="GHA30364.1"/>
    </source>
</evidence>
<dbReference type="InterPro" id="IPR000719">
    <property type="entry name" value="Prot_kinase_dom"/>
</dbReference>
<evidence type="ECO:0000259" key="1">
    <source>
        <dbReference type="PROSITE" id="PS50011"/>
    </source>
</evidence>
<evidence type="ECO:0000313" key="3">
    <source>
        <dbReference type="Proteomes" id="UP000646579"/>
    </source>
</evidence>
<dbReference type="PANTHER" id="PTHR21310:SF15">
    <property type="entry name" value="AMINOGLYCOSIDE PHOSPHOTRANSFERASE DOMAIN-CONTAINING PROTEIN"/>
    <property type="match status" value="1"/>
</dbReference>
<reference evidence="2" key="2">
    <citation type="submission" date="2020-09" db="EMBL/GenBank/DDBJ databases">
        <authorList>
            <person name="Sun Q."/>
            <person name="Kim S."/>
        </authorList>
    </citation>
    <scope>NUCLEOTIDE SEQUENCE</scope>
    <source>
        <strain evidence="2">KCTC 32437</strain>
    </source>
</reference>
<dbReference type="RefSeq" id="WP_189426318.1">
    <property type="nucleotide sequence ID" value="NZ_BMZE01000003.1"/>
</dbReference>
<dbReference type="Gene3D" id="3.30.200.150">
    <property type="match status" value="1"/>
</dbReference>
<dbReference type="SUPFAM" id="SSF56112">
    <property type="entry name" value="Protein kinase-like (PK-like)"/>
    <property type="match status" value="1"/>
</dbReference>
<dbReference type="Gene3D" id="3.90.1200.10">
    <property type="match status" value="1"/>
</dbReference>
<accession>A0A918S8P6</accession>
<feature type="domain" description="Protein kinase" evidence="1">
    <location>
        <begin position="17"/>
        <end position="291"/>
    </location>
</feature>
<dbReference type="InterPro" id="IPR051678">
    <property type="entry name" value="AGP_Transferase"/>
</dbReference>
<dbReference type="PANTHER" id="PTHR21310">
    <property type="entry name" value="AMINOGLYCOSIDE PHOSPHOTRANSFERASE-RELATED-RELATED"/>
    <property type="match status" value="1"/>
</dbReference>
<dbReference type="Pfam" id="PF01636">
    <property type="entry name" value="APH"/>
    <property type="match status" value="1"/>
</dbReference>
<dbReference type="AlphaFoldDB" id="A0A918S8P6"/>
<dbReference type="GO" id="GO:0005524">
    <property type="term" value="F:ATP binding"/>
    <property type="evidence" value="ECO:0007669"/>
    <property type="project" value="InterPro"/>
</dbReference>
<dbReference type="EMBL" id="BMZE01000003">
    <property type="protein sequence ID" value="GHA30364.1"/>
    <property type="molecule type" value="Genomic_DNA"/>
</dbReference>
<name>A0A918S8P6_9HYPH</name>
<organism evidence="2 3">
    <name type="scientific">Devosia pacifica</name>
    <dbReference type="NCBI Taxonomy" id="1335967"/>
    <lineage>
        <taxon>Bacteria</taxon>
        <taxon>Pseudomonadati</taxon>
        <taxon>Pseudomonadota</taxon>
        <taxon>Alphaproteobacteria</taxon>
        <taxon>Hyphomicrobiales</taxon>
        <taxon>Devosiaceae</taxon>
        <taxon>Devosia</taxon>
    </lineage>
</organism>
<gene>
    <name evidence="2" type="ORF">GCM10007989_27640</name>
</gene>
<dbReference type="PROSITE" id="PS50011">
    <property type="entry name" value="PROTEIN_KINASE_DOM"/>
    <property type="match status" value="1"/>
</dbReference>
<reference evidence="2" key="1">
    <citation type="journal article" date="2014" name="Int. J. Syst. Evol. Microbiol.">
        <title>Complete genome sequence of Corynebacterium casei LMG S-19264T (=DSM 44701T), isolated from a smear-ripened cheese.</title>
        <authorList>
            <consortium name="US DOE Joint Genome Institute (JGI-PGF)"/>
            <person name="Walter F."/>
            <person name="Albersmeier A."/>
            <person name="Kalinowski J."/>
            <person name="Ruckert C."/>
        </authorList>
    </citation>
    <scope>NUCLEOTIDE SEQUENCE</scope>
    <source>
        <strain evidence="2">KCTC 32437</strain>
    </source>
</reference>
<comment type="caution">
    <text evidence="2">The sequence shown here is derived from an EMBL/GenBank/DDBJ whole genome shotgun (WGS) entry which is preliminary data.</text>
</comment>
<keyword evidence="3" id="KW-1185">Reference proteome</keyword>
<dbReference type="InterPro" id="IPR002575">
    <property type="entry name" value="Aminoglycoside_PTrfase"/>
</dbReference>
<protein>
    <recommendedName>
        <fullName evidence="1">Protein kinase domain-containing protein</fullName>
    </recommendedName>
</protein>
<sequence>MLAPDHEENVILRRFGLSQARLIGEGGEARVFALDENRVLRIARPGASMDSLRQRQGLAAEIAKSAHHLPFATPHIETVEEVEGRAVAVERRLAGVPLAHLFETIEGRQREAVLTSYLDASAAIQTIIPDRPYVGELGGGHPVRADSYQQYLGKKLEAIRAEAPETFFAALGPDIVDALPDCDAPALVHFDMFAGNVLIADGRVSAVLDFGETTLIADPALESWSVVAYLDPQISPNARPADRALAMAWLERRGLAAAYPAARRFIAAAWTHAHDDPAVMAWCRSILIEGR</sequence>
<dbReference type="Proteomes" id="UP000646579">
    <property type="component" value="Unassembled WGS sequence"/>
</dbReference>
<proteinExistence type="predicted"/>
<dbReference type="GO" id="GO:0004672">
    <property type="term" value="F:protein kinase activity"/>
    <property type="evidence" value="ECO:0007669"/>
    <property type="project" value="InterPro"/>
</dbReference>